<evidence type="ECO:0000313" key="3">
    <source>
        <dbReference type="EMBL" id="MBU3813656.1"/>
    </source>
</evidence>
<dbReference type="GO" id="GO:0004180">
    <property type="term" value="F:carboxypeptidase activity"/>
    <property type="evidence" value="ECO:0007669"/>
    <property type="project" value="UniProtKB-KW"/>
</dbReference>
<keyword evidence="3" id="KW-0378">Hydrolase</keyword>
<evidence type="ECO:0000256" key="2">
    <source>
        <dbReference type="SAM" id="SignalP"/>
    </source>
</evidence>
<reference evidence="3" key="1">
    <citation type="journal article" date="2021" name="PeerJ">
        <title>Extensive microbial diversity within the chicken gut microbiome revealed by metagenomics and culture.</title>
        <authorList>
            <person name="Gilroy R."/>
            <person name="Ravi A."/>
            <person name="Getino M."/>
            <person name="Pursley I."/>
            <person name="Horton D.L."/>
            <person name="Alikhan N.F."/>
            <person name="Baker D."/>
            <person name="Gharbi K."/>
            <person name="Hall N."/>
            <person name="Watson M."/>
            <person name="Adriaenssens E.M."/>
            <person name="Foster-Nyarko E."/>
            <person name="Jarju S."/>
            <person name="Secka A."/>
            <person name="Antonio M."/>
            <person name="Oren A."/>
            <person name="Chaudhuri R.R."/>
            <person name="La Ragione R."/>
            <person name="Hildebrand F."/>
            <person name="Pallen M.J."/>
        </authorList>
    </citation>
    <scope>NUCLEOTIDE SEQUENCE</scope>
    <source>
        <strain evidence="3">B3-3758</strain>
    </source>
</reference>
<dbReference type="PANTHER" id="PTHR30069:SF29">
    <property type="entry name" value="HEMOGLOBIN AND HEMOGLOBIN-HAPTOGLOBIN-BINDING PROTEIN 1-RELATED"/>
    <property type="match status" value="1"/>
</dbReference>
<name>A0A9E2KGD0_9BACE</name>
<reference evidence="3" key="2">
    <citation type="submission" date="2021-04" db="EMBL/GenBank/DDBJ databases">
        <authorList>
            <person name="Gilroy R."/>
        </authorList>
    </citation>
    <scope>NUCLEOTIDE SEQUENCE</scope>
    <source>
        <strain evidence="3">B3-3758</strain>
    </source>
</reference>
<keyword evidence="3" id="KW-0121">Carboxypeptidase</keyword>
<organism evidence="3 4">
    <name type="scientific">Candidatus Bacteroides intestinipullorum</name>
    <dbReference type="NCBI Taxonomy" id="2838471"/>
    <lineage>
        <taxon>Bacteria</taxon>
        <taxon>Pseudomonadati</taxon>
        <taxon>Bacteroidota</taxon>
        <taxon>Bacteroidia</taxon>
        <taxon>Bacteroidales</taxon>
        <taxon>Bacteroidaceae</taxon>
        <taxon>Bacteroides</taxon>
    </lineage>
</organism>
<dbReference type="InterPro" id="IPR039426">
    <property type="entry name" value="TonB-dep_rcpt-like"/>
</dbReference>
<feature type="chain" id="PRO_5038824936" evidence="2">
    <location>
        <begin position="20"/>
        <end position="880"/>
    </location>
</feature>
<dbReference type="Proteomes" id="UP000824236">
    <property type="component" value="Unassembled WGS sequence"/>
</dbReference>
<proteinExistence type="predicted"/>
<dbReference type="GO" id="GO:0009279">
    <property type="term" value="C:cell outer membrane"/>
    <property type="evidence" value="ECO:0007669"/>
    <property type="project" value="TreeGrafter"/>
</dbReference>
<keyword evidence="3" id="KW-0645">Protease</keyword>
<comment type="caution">
    <text evidence="3">The sequence shown here is derived from an EMBL/GenBank/DDBJ whole genome shotgun (WGS) entry which is preliminary data.</text>
</comment>
<dbReference type="GO" id="GO:0015344">
    <property type="term" value="F:siderophore uptake transmembrane transporter activity"/>
    <property type="evidence" value="ECO:0007669"/>
    <property type="project" value="TreeGrafter"/>
</dbReference>
<keyword evidence="1 2" id="KW-0732">Signal</keyword>
<dbReference type="GO" id="GO:0044718">
    <property type="term" value="P:siderophore transmembrane transport"/>
    <property type="evidence" value="ECO:0007669"/>
    <property type="project" value="TreeGrafter"/>
</dbReference>
<gene>
    <name evidence="3" type="ORF">H9791_04005</name>
</gene>
<evidence type="ECO:0000256" key="1">
    <source>
        <dbReference type="ARBA" id="ARBA00022729"/>
    </source>
</evidence>
<dbReference type="EMBL" id="JAHLFO010000045">
    <property type="protein sequence ID" value="MBU3813656.1"/>
    <property type="molecule type" value="Genomic_DNA"/>
</dbReference>
<sequence length="880" mass="100016">MKVLAPLILCLAFPVLLCAQSRRVGGTVVGDDAPLEAVSVCLLDADSSIVQFTQTDVAGRWQLEAGDRQEGFVSFSYLGFAKQVIPLAQCHEGMQVRLQEAAMQIREVSVRGDRIWQRGDTLTYSVAGFRLPQDRTIEDVLKKIPGIEVSANGQISFQDQPINKFYVEGMDLLGSKYALASRNMPAQMVRNVQVLQNHQPVAALRGKSFSDNAALNLVLEDEARHRLIGIIDMGLGADADGGLRWENRLMGMLFGRRMQNLTMYKNSNTGADLAEEINPLAVGMGSLSAGGGREEDFFSASPSVVRGLDRERYLDNNAHLAAVNHLYKPSPTRDLRLQLTALHDEQDAAHGDETTYYYPSETVTVREEEDYHAQENRLDAELGYQRNDTAAYIKNTLQGTLSLHKRTLSLLTNGTALQQRIRPQRKSLRNDFELIRNRGIRSFSLCSANAYSELPQRLLVTPGPYEDLLNGGQGYGVLEQSALLRAFTSDWETYFQHRVAGFYLKYRTGVSYANRSLQSGLAADGLPVSRQEYANHLRLQTVEAYVEPSLNLKREYWDVQLRVPLAWQFALLEMRLPQSLSQRTHRLMPTPSLQVKHRLSAMWEINLSSSLTFIKPEIQQLYAGYLFRSYRSAQAYDPQLSYDKAWQSRVMLRFNNPLRGLFLSLSGFATRLWRETLYQYENREGYLSVGHVLHRPHTGLSAGASVRLSKAFDWKRLYVALSGSYLRNHNKLMLEEEWAESRMSTASVSAQVTMEPARFLNFEGNTRASLRRSELVRANALPASTAWSYEHSLDVNVVFSKAWQWQLRNRVTHDNRNREATYFMDASLSYTRERWTLRLEGHNLLNRTRVSAIYLSDYTRQLAVNDLRPLEVLLKVNFSF</sequence>
<evidence type="ECO:0000313" key="4">
    <source>
        <dbReference type="Proteomes" id="UP000824236"/>
    </source>
</evidence>
<dbReference type="PANTHER" id="PTHR30069">
    <property type="entry name" value="TONB-DEPENDENT OUTER MEMBRANE RECEPTOR"/>
    <property type="match status" value="1"/>
</dbReference>
<feature type="signal peptide" evidence="2">
    <location>
        <begin position="1"/>
        <end position="19"/>
    </location>
</feature>
<accession>A0A9E2KGD0</accession>
<dbReference type="SUPFAM" id="SSF56935">
    <property type="entry name" value="Porins"/>
    <property type="match status" value="1"/>
</dbReference>
<protein>
    <submittedName>
        <fullName evidence="3">Carboxypeptidase-like regulatory domain-containing protein</fullName>
    </submittedName>
</protein>
<dbReference type="AlphaFoldDB" id="A0A9E2KGD0"/>